<dbReference type="InterPro" id="IPR001878">
    <property type="entry name" value="Znf_CCHC"/>
</dbReference>
<dbReference type="AlphaFoldDB" id="A0A6J3LHR9"/>
<organism evidence="4 5">
    <name type="scientific">Bombus vosnesenskii</name>
    <dbReference type="NCBI Taxonomy" id="207650"/>
    <lineage>
        <taxon>Eukaryota</taxon>
        <taxon>Metazoa</taxon>
        <taxon>Ecdysozoa</taxon>
        <taxon>Arthropoda</taxon>
        <taxon>Hexapoda</taxon>
        <taxon>Insecta</taxon>
        <taxon>Pterygota</taxon>
        <taxon>Neoptera</taxon>
        <taxon>Endopterygota</taxon>
        <taxon>Hymenoptera</taxon>
        <taxon>Apocrita</taxon>
        <taxon>Aculeata</taxon>
        <taxon>Apoidea</taxon>
        <taxon>Anthophila</taxon>
        <taxon>Apidae</taxon>
        <taxon>Bombus</taxon>
        <taxon>Pyrobombus</taxon>
    </lineage>
</organism>
<dbReference type="GO" id="GO:0008270">
    <property type="term" value="F:zinc ion binding"/>
    <property type="evidence" value="ECO:0007669"/>
    <property type="project" value="UniProtKB-KW"/>
</dbReference>
<evidence type="ECO:0000256" key="2">
    <source>
        <dbReference type="SAM" id="MobiDB-lite"/>
    </source>
</evidence>
<keyword evidence="4" id="KW-1185">Reference proteome</keyword>
<proteinExistence type="predicted"/>
<dbReference type="KEGG" id="bvk:117242420"/>
<dbReference type="Proteomes" id="UP000504631">
    <property type="component" value="Unplaced"/>
</dbReference>
<dbReference type="SUPFAM" id="SSF57756">
    <property type="entry name" value="Retrovirus zinc finger-like domains"/>
    <property type="match status" value="1"/>
</dbReference>
<keyword evidence="1" id="KW-0479">Metal-binding</keyword>
<feature type="compositionally biased region" description="Polar residues" evidence="2">
    <location>
        <begin position="313"/>
        <end position="331"/>
    </location>
</feature>
<feature type="domain" description="CCHC-type" evidence="3">
    <location>
        <begin position="243"/>
        <end position="256"/>
    </location>
</feature>
<gene>
    <name evidence="5" type="primary">LOC117242420</name>
</gene>
<name>A0A6J3LHR9_9HYME</name>
<evidence type="ECO:0000313" key="4">
    <source>
        <dbReference type="Proteomes" id="UP000504631"/>
    </source>
</evidence>
<dbReference type="SMART" id="SM00343">
    <property type="entry name" value="ZnF_C2HC"/>
    <property type="match status" value="2"/>
</dbReference>
<feature type="compositionally biased region" description="Basic and acidic residues" evidence="2">
    <location>
        <begin position="336"/>
        <end position="354"/>
    </location>
</feature>
<keyword evidence="1" id="KW-0863">Zinc-finger</keyword>
<dbReference type="RefSeq" id="XP_033364937.1">
    <property type="nucleotide sequence ID" value="XM_033509046.1"/>
</dbReference>
<dbReference type="Pfam" id="PF00098">
    <property type="entry name" value="zf-CCHC"/>
    <property type="match status" value="1"/>
</dbReference>
<keyword evidence="1" id="KW-0862">Zinc</keyword>
<dbReference type="InterPro" id="IPR036875">
    <property type="entry name" value="Znf_CCHC_sf"/>
</dbReference>
<dbReference type="GeneID" id="117242420"/>
<feature type="region of interest" description="Disordered" evidence="2">
    <location>
        <begin position="304"/>
        <end position="354"/>
    </location>
</feature>
<evidence type="ECO:0000256" key="1">
    <source>
        <dbReference type="PROSITE-ProRule" id="PRU00047"/>
    </source>
</evidence>
<dbReference type="GO" id="GO:0003676">
    <property type="term" value="F:nucleic acid binding"/>
    <property type="evidence" value="ECO:0007669"/>
    <property type="project" value="InterPro"/>
</dbReference>
<accession>A0A6J3LHR9</accession>
<feature type="region of interest" description="Disordered" evidence="2">
    <location>
        <begin position="1"/>
        <end position="21"/>
    </location>
</feature>
<evidence type="ECO:0000259" key="3">
    <source>
        <dbReference type="PROSITE" id="PS50158"/>
    </source>
</evidence>
<dbReference type="PROSITE" id="PS50158">
    <property type="entry name" value="ZF_CCHC"/>
    <property type="match status" value="2"/>
</dbReference>
<sequence>MENLRTEETTEEEDLAEEMRTSTTADIGEELIRRAAEVTKVAETSRNLKGTQGKTLKEAVRTTAAGATEMVRRIDTASGALAIAQGRIATLEAEAEALRDSVSLAEIGINTMRMRKTITGGVILEIPENQEREKLAALAARLTRALNLNKVRVATPFRATEARVSMIDISATKEEIQNTLEKESGCKPEDVRLGEIRPARNGLGSVWIRGPAGAVRKLAQAGKVAIGWSTAKVEAIERRPLQCYRCLEIGHVRKSCTAKEDKGHLCFRCGKPGHQAKACTAASPKCLLCDALGAPSVHRMGGPICSPKKGTKGATSGFTAANGNKKSSPSQGDPKPVNKEAGTDEAREVTTLED</sequence>
<reference evidence="5" key="1">
    <citation type="submission" date="2025-08" db="UniProtKB">
        <authorList>
            <consortium name="RefSeq"/>
        </authorList>
    </citation>
    <scope>IDENTIFICATION</scope>
    <source>
        <tissue evidence="5">Muscle</tissue>
    </source>
</reference>
<protein>
    <submittedName>
        <fullName evidence="5">Uncharacterized protein LOC117242420</fullName>
    </submittedName>
</protein>
<feature type="domain" description="CCHC-type" evidence="3">
    <location>
        <begin position="266"/>
        <end position="279"/>
    </location>
</feature>
<dbReference type="Gene3D" id="4.10.60.10">
    <property type="entry name" value="Zinc finger, CCHC-type"/>
    <property type="match status" value="1"/>
</dbReference>
<evidence type="ECO:0000313" key="5">
    <source>
        <dbReference type="RefSeq" id="XP_033364937.1"/>
    </source>
</evidence>